<dbReference type="EMBL" id="LCKD01000004">
    <property type="protein sequence ID" value="KKT90242.1"/>
    <property type="molecule type" value="Genomic_DNA"/>
</dbReference>
<dbReference type="Proteomes" id="UP000034368">
    <property type="component" value="Unassembled WGS sequence"/>
</dbReference>
<accession>A0A0G1NAW8</accession>
<gene>
    <name evidence="1" type="ORF">UW90_C0004G0048</name>
</gene>
<proteinExistence type="predicted"/>
<name>A0A0G1NAW8_9BACT</name>
<evidence type="ECO:0000313" key="1">
    <source>
        <dbReference type="EMBL" id="KKT90242.1"/>
    </source>
</evidence>
<dbReference type="AlphaFoldDB" id="A0A0G1NAW8"/>
<reference evidence="1 2" key="1">
    <citation type="journal article" date="2015" name="Nature">
        <title>rRNA introns, odd ribosomes, and small enigmatic genomes across a large radiation of phyla.</title>
        <authorList>
            <person name="Brown C.T."/>
            <person name="Hug L.A."/>
            <person name="Thomas B.C."/>
            <person name="Sharon I."/>
            <person name="Castelle C.J."/>
            <person name="Singh A."/>
            <person name="Wilkins M.J."/>
            <person name="Williams K.H."/>
            <person name="Banfield J.F."/>
        </authorList>
    </citation>
    <scope>NUCLEOTIDE SEQUENCE [LARGE SCALE GENOMIC DNA]</scope>
</reference>
<sequence>MITAIIYLYTREPLCYVGQICLDTVPLHGRVVSMKYGPFKGRNYRLSGDFTLQGEIRDEVGRVDGTYLYKAFVEPTADTAHYY</sequence>
<comment type="caution">
    <text evidence="1">The sequence shown here is derived from an EMBL/GenBank/DDBJ whole genome shotgun (WGS) entry which is preliminary data.</text>
</comment>
<protein>
    <submittedName>
        <fullName evidence="1">Uncharacterized protein</fullName>
    </submittedName>
</protein>
<organism evidence="1 2">
    <name type="scientific">Candidatus Yanofskybacteria bacterium GW2011_GWB1_45_11</name>
    <dbReference type="NCBI Taxonomy" id="1619026"/>
    <lineage>
        <taxon>Bacteria</taxon>
        <taxon>Candidatus Yanofskyibacteriota</taxon>
    </lineage>
</organism>
<evidence type="ECO:0000313" key="2">
    <source>
        <dbReference type="Proteomes" id="UP000034368"/>
    </source>
</evidence>